<dbReference type="EMBL" id="CP126224">
    <property type="protein sequence ID" value="WIA23802.1"/>
    <property type="molecule type" value="Genomic_DNA"/>
</dbReference>
<organism evidence="2 3">
    <name type="scientific">Tetradesmus obliquus</name>
    <name type="common">Green alga</name>
    <name type="synonym">Acutodesmus obliquus</name>
    <dbReference type="NCBI Taxonomy" id="3088"/>
    <lineage>
        <taxon>Eukaryota</taxon>
        <taxon>Viridiplantae</taxon>
        <taxon>Chlorophyta</taxon>
        <taxon>core chlorophytes</taxon>
        <taxon>Chlorophyceae</taxon>
        <taxon>CS clade</taxon>
        <taxon>Sphaeropleales</taxon>
        <taxon>Scenedesmaceae</taxon>
        <taxon>Tetradesmus</taxon>
    </lineage>
</organism>
<name>A0ABY8URE4_TETOB</name>
<accession>A0ABY8URE4</accession>
<evidence type="ECO:0000313" key="3">
    <source>
        <dbReference type="Proteomes" id="UP001244341"/>
    </source>
</evidence>
<reference evidence="2 3" key="1">
    <citation type="submission" date="2023-05" db="EMBL/GenBank/DDBJ databases">
        <title>A 100% complete, gapless, phased diploid assembly of the Scenedesmus obliquus UTEX 3031 genome.</title>
        <authorList>
            <person name="Biondi T.C."/>
            <person name="Hanschen E.R."/>
            <person name="Kwon T."/>
            <person name="Eng W."/>
            <person name="Kruse C.P.S."/>
            <person name="Koehler S.I."/>
            <person name="Kunde Y."/>
            <person name="Gleasner C.D."/>
            <person name="You Mak K.T."/>
            <person name="Polle J."/>
            <person name="Hovde B.T."/>
            <person name="Starkenburg S.R."/>
        </authorList>
    </citation>
    <scope>NUCLEOTIDE SEQUENCE [LARGE SCALE GENOMIC DNA]</scope>
    <source>
        <strain evidence="2 3">DOE0152z</strain>
    </source>
</reference>
<feature type="compositionally biased region" description="Acidic residues" evidence="1">
    <location>
        <begin position="337"/>
        <end position="348"/>
    </location>
</feature>
<keyword evidence="3" id="KW-1185">Reference proteome</keyword>
<dbReference type="Proteomes" id="UP001244341">
    <property type="component" value="Chromosome 17b"/>
</dbReference>
<protein>
    <submittedName>
        <fullName evidence="2">Uncharacterized protein</fullName>
    </submittedName>
</protein>
<gene>
    <name evidence="2" type="ORF">OEZ85_013478</name>
</gene>
<evidence type="ECO:0000256" key="1">
    <source>
        <dbReference type="SAM" id="MobiDB-lite"/>
    </source>
</evidence>
<feature type="region of interest" description="Disordered" evidence="1">
    <location>
        <begin position="328"/>
        <end position="348"/>
    </location>
</feature>
<evidence type="ECO:0000313" key="2">
    <source>
        <dbReference type="EMBL" id="WIA23802.1"/>
    </source>
</evidence>
<proteinExistence type="predicted"/>
<sequence>MGWGPEPAYPTVATGTPFCILPITTLYCAVDTRSGFVAGLQFGNRAGYRLKDVPIPGRSPVWDLRSVCSSGPFSKYAPLSLIETIQQTAWDMTNVTDPSFPRNASGQPILAYYYPYGGLITQMIVLKAINPYGPSYGSIPAVIFRYFSAEGSGFAVCGNNLYAQAYLNPFNATPPPPTTPQLMAQFVNPRSAEEPPRFLSNFGGECSTRGYGYLGGDPVAQSYYHVKWFNRPCFAPVQNITQGAITPPEKRPEVAYDWTVPYTPCRWDKQQAKQGGSVTFDCARGGAAVMTGKYGVIVEKPDGEKVEAVPGEGGQMVEKQFSGVAYEGSGEGAGDAVMDDDVMSDDGW</sequence>